<feature type="transmembrane region" description="Helical" evidence="2">
    <location>
        <begin position="88"/>
        <end position="107"/>
    </location>
</feature>
<feature type="compositionally biased region" description="Gly residues" evidence="1">
    <location>
        <begin position="20"/>
        <end position="31"/>
    </location>
</feature>
<evidence type="ECO:0000313" key="3">
    <source>
        <dbReference type="EMBL" id="MFH7516073.1"/>
    </source>
</evidence>
<dbReference type="Proteomes" id="UP001610657">
    <property type="component" value="Unassembled WGS sequence"/>
</dbReference>
<evidence type="ECO:0000256" key="1">
    <source>
        <dbReference type="SAM" id="MobiDB-lite"/>
    </source>
</evidence>
<protein>
    <recommendedName>
        <fullName evidence="5">Hemolysin XhlA</fullName>
    </recommendedName>
</protein>
<gene>
    <name evidence="3" type="ORF">RA271_12895</name>
</gene>
<dbReference type="GeneID" id="96218119"/>
<keyword evidence="2" id="KW-1133">Transmembrane helix</keyword>
<keyword evidence="2" id="KW-0472">Membrane</keyword>
<feature type="region of interest" description="Disordered" evidence="1">
    <location>
        <begin position="1"/>
        <end position="36"/>
    </location>
</feature>
<keyword evidence="4" id="KW-1185">Reference proteome</keyword>
<sequence>MNNTPTVKDSSGNVVAGPSSWGGGPPGGGGSDMESRVAALEKTTVDIREKLVRVETKLEGIEKTMATKADLADLRTVIADGFTSQTKWFISTAIALAVIAFTAAKFIHA</sequence>
<organism evidence="3 4">
    <name type="scientific">Pseudomonas syringae pv. tagetis</name>
    <dbReference type="NCBI Taxonomy" id="129140"/>
    <lineage>
        <taxon>Bacteria</taxon>
        <taxon>Pseudomonadati</taxon>
        <taxon>Pseudomonadota</taxon>
        <taxon>Gammaproteobacteria</taxon>
        <taxon>Pseudomonadales</taxon>
        <taxon>Pseudomonadaceae</taxon>
        <taxon>Pseudomonas</taxon>
    </lineage>
</organism>
<name>A0ABW7NL84_9PSED</name>
<evidence type="ECO:0008006" key="5">
    <source>
        <dbReference type="Google" id="ProtNLM"/>
    </source>
</evidence>
<dbReference type="EMBL" id="JAVCQK010000006">
    <property type="protein sequence ID" value="MFH7516073.1"/>
    <property type="molecule type" value="Genomic_DNA"/>
</dbReference>
<comment type="caution">
    <text evidence="3">The sequence shown here is derived from an EMBL/GenBank/DDBJ whole genome shotgun (WGS) entry which is preliminary data.</text>
</comment>
<reference evidence="3 4" key="1">
    <citation type="submission" date="2023-08" db="EMBL/GenBank/DDBJ databases">
        <title>Genomic and mutational analysis of Pseudomonas syringae pv. tagetis EB037 pathogenicity on sunflower.</title>
        <authorList>
            <person name="Maul J.E."/>
        </authorList>
    </citation>
    <scope>NUCLEOTIDE SEQUENCE [LARGE SCALE GENOMIC DNA]</scope>
    <source>
        <strain evidence="3 4">EB037_T1</strain>
    </source>
</reference>
<proteinExistence type="predicted"/>
<accession>A0ABW7NL84</accession>
<dbReference type="RefSeq" id="WP_199727370.1">
    <property type="nucleotide sequence ID" value="NZ_CP092923.1"/>
</dbReference>
<feature type="compositionally biased region" description="Polar residues" evidence="1">
    <location>
        <begin position="1"/>
        <end position="13"/>
    </location>
</feature>
<keyword evidence="2" id="KW-0812">Transmembrane</keyword>
<evidence type="ECO:0000313" key="4">
    <source>
        <dbReference type="Proteomes" id="UP001610657"/>
    </source>
</evidence>
<evidence type="ECO:0000256" key="2">
    <source>
        <dbReference type="SAM" id="Phobius"/>
    </source>
</evidence>